<evidence type="ECO:0000313" key="1">
    <source>
        <dbReference type="EMBL" id="RDB19255.1"/>
    </source>
</evidence>
<reference evidence="1" key="1">
    <citation type="submission" date="2018-04" db="EMBL/GenBank/DDBJ databases">
        <title>Whole genome sequencing of Hypsizygus marmoreus.</title>
        <authorList>
            <person name="Choi I.-G."/>
            <person name="Min B."/>
            <person name="Kim J.-G."/>
            <person name="Kim S."/>
            <person name="Oh Y.-L."/>
            <person name="Kong W.-S."/>
            <person name="Park H."/>
            <person name="Jeong J."/>
            <person name="Song E.-S."/>
        </authorList>
    </citation>
    <scope>NUCLEOTIDE SEQUENCE [LARGE SCALE GENOMIC DNA]</scope>
    <source>
        <strain evidence="1">51987-8</strain>
    </source>
</reference>
<dbReference type="AlphaFoldDB" id="A0A369JFS2"/>
<protein>
    <submittedName>
        <fullName evidence="1">Uncharacterized protein</fullName>
    </submittedName>
</protein>
<dbReference type="EMBL" id="LUEZ02000080">
    <property type="protein sequence ID" value="RDB19255.1"/>
    <property type="molecule type" value="Genomic_DNA"/>
</dbReference>
<sequence length="492" mass="55022">MSPPLQPGMTTPDLAPDSLPHQILAILRRAGDPGMMYREMALAAHREAERLYHHFVLERGQYRDSDKTFTWAKPSPLPLMPPSPFFQSNTALQSPSVHSLAISIVSTGSRRRQRVLPTSHDTFSGGNFDDVYAALGTFSKEELASMDVDDKEESDRMDVDGHEATDRINDLLDAVSVIQLISEYEEVVRTAPSLGIELFNQKFKSFSKIAAVDQAVEGFLKKARSIVMAVGYGPSFSVYPTLKDLLASSGEAITVTWEEQNALAAAIRGSGEMPKPENDSVPQFSGDRQATILFLALTSKQHIGNAEQGSARKLIQRFALMRLWPGLFDVKRDPNGQLATHQTTTYGEALINKRGDLGPLWYLLQQHIYIFYFARRGSPGQRVAEITRWSPHIWNKLSLKDGERYFHNLFPRNAFISAAHHTRLAIIELKENTKGVPANTVFDKAILDQATWMVSHQSNYHHDLTNDWAPPRMAAEFDALLTTLMTTMIGLT</sequence>
<gene>
    <name evidence="1" type="ORF">Hypma_013707</name>
</gene>
<organism evidence="1 2">
    <name type="scientific">Hypsizygus marmoreus</name>
    <name type="common">White beech mushroom</name>
    <name type="synonym">Agaricus marmoreus</name>
    <dbReference type="NCBI Taxonomy" id="39966"/>
    <lineage>
        <taxon>Eukaryota</taxon>
        <taxon>Fungi</taxon>
        <taxon>Dikarya</taxon>
        <taxon>Basidiomycota</taxon>
        <taxon>Agaricomycotina</taxon>
        <taxon>Agaricomycetes</taxon>
        <taxon>Agaricomycetidae</taxon>
        <taxon>Agaricales</taxon>
        <taxon>Tricholomatineae</taxon>
        <taxon>Lyophyllaceae</taxon>
        <taxon>Hypsizygus</taxon>
    </lineage>
</organism>
<dbReference type="InParanoid" id="A0A369JFS2"/>
<comment type="caution">
    <text evidence="1">The sequence shown here is derived from an EMBL/GenBank/DDBJ whole genome shotgun (WGS) entry which is preliminary data.</text>
</comment>
<keyword evidence="2" id="KW-1185">Reference proteome</keyword>
<dbReference type="Proteomes" id="UP000076154">
    <property type="component" value="Unassembled WGS sequence"/>
</dbReference>
<proteinExistence type="predicted"/>
<accession>A0A369JFS2</accession>
<name>A0A369JFS2_HYPMA</name>
<evidence type="ECO:0000313" key="2">
    <source>
        <dbReference type="Proteomes" id="UP000076154"/>
    </source>
</evidence>